<evidence type="ECO:0000259" key="3">
    <source>
        <dbReference type="PROSITE" id="PS51742"/>
    </source>
</evidence>
<evidence type="ECO:0000313" key="4">
    <source>
        <dbReference type="EMBL" id="RZR75040.1"/>
    </source>
</evidence>
<dbReference type="AlphaFoldDB" id="A0A445ML88"/>
<dbReference type="GO" id="GO:0003680">
    <property type="term" value="F:minor groove of adenine-thymine-rich DNA binding"/>
    <property type="evidence" value="ECO:0007669"/>
    <property type="project" value="InterPro"/>
</dbReference>
<dbReference type="PANTHER" id="PTHR31100:SF97">
    <property type="entry name" value="(WILD MALAYSIAN BANANA) HYPOTHETICAL PROTEIN"/>
    <property type="match status" value="1"/>
</dbReference>
<dbReference type="PROSITE" id="PS51742">
    <property type="entry name" value="PPC"/>
    <property type="match status" value="1"/>
</dbReference>
<dbReference type="GO" id="GO:0003700">
    <property type="term" value="F:DNA-binding transcription factor activity"/>
    <property type="evidence" value="ECO:0007669"/>
    <property type="project" value="TreeGrafter"/>
</dbReference>
<dbReference type="Proteomes" id="UP000290560">
    <property type="component" value="Unassembled WGS sequence"/>
</dbReference>
<reference evidence="4" key="1">
    <citation type="journal article" date="2018" name="Data Brief">
        <title>Genome sequence data from 17 accessions of Ensete ventricosum, a staple food crop for millions in Ethiopia.</title>
        <authorList>
            <person name="Yemataw Z."/>
            <person name="Muzemil S."/>
            <person name="Ambachew D."/>
            <person name="Tripathi L."/>
            <person name="Tesfaye K."/>
            <person name="Chala A."/>
            <person name="Farbos A."/>
            <person name="O'Neill P."/>
            <person name="Moore K."/>
            <person name="Grant M."/>
            <person name="Studholme D.J."/>
        </authorList>
    </citation>
    <scope>NUCLEOTIDE SEQUENCE [LARGE SCALE GENOMIC DNA]</scope>
    <source>
        <tissue evidence="4">Leaf</tissue>
    </source>
</reference>
<proteinExistence type="predicted"/>
<dbReference type="EMBL" id="KV876512">
    <property type="protein sequence ID" value="RZR75040.1"/>
    <property type="molecule type" value="Genomic_DNA"/>
</dbReference>
<organism evidence="4">
    <name type="scientific">Ensete ventricosum</name>
    <name type="common">Abyssinian banana</name>
    <name type="synonym">Musa ensete</name>
    <dbReference type="NCBI Taxonomy" id="4639"/>
    <lineage>
        <taxon>Eukaryota</taxon>
        <taxon>Viridiplantae</taxon>
        <taxon>Streptophyta</taxon>
        <taxon>Embryophyta</taxon>
        <taxon>Tracheophyta</taxon>
        <taxon>Spermatophyta</taxon>
        <taxon>Magnoliopsida</taxon>
        <taxon>Liliopsida</taxon>
        <taxon>Zingiberales</taxon>
        <taxon>Musaceae</taxon>
        <taxon>Ensete</taxon>
    </lineage>
</organism>
<dbReference type="GO" id="GO:0005634">
    <property type="term" value="C:nucleus"/>
    <property type="evidence" value="ECO:0007669"/>
    <property type="project" value="UniProtKB-SubCell"/>
</dbReference>
<gene>
    <name evidence="4" type="ORF">BHM03_00048560</name>
</gene>
<dbReference type="Gene3D" id="3.30.1330.80">
    <property type="entry name" value="Hypothetical protein, similar to alpha- acetolactate decarboxylase, domain 2"/>
    <property type="match status" value="1"/>
</dbReference>
<name>A0A445ML88_ENSVE</name>
<comment type="subcellular location">
    <subcellularLocation>
        <location evidence="1">Nucleus</location>
    </subcellularLocation>
</comment>
<dbReference type="Pfam" id="PF03479">
    <property type="entry name" value="PCC"/>
    <property type="match status" value="1"/>
</dbReference>
<accession>A0A445ML88</accession>
<evidence type="ECO:0000256" key="2">
    <source>
        <dbReference type="SAM" id="MobiDB-lite"/>
    </source>
</evidence>
<protein>
    <recommendedName>
        <fullName evidence="3">PPC domain-containing protein</fullName>
    </recommendedName>
</protein>
<dbReference type="PANTHER" id="PTHR31100">
    <property type="entry name" value="AT-HOOK MOTIF NUCLEAR-LOCALIZED PROTEIN 15"/>
    <property type="match status" value="1"/>
</dbReference>
<sequence length="365" mass="39163">MGCCSPSEWSRKQQSLECVETLYLSRQHLWLEDWDVEAWERDVLPTFSCGTRPREEEEKGKHPFLCAKIGVEFRFKDVHHKVLLASFLVRHVADKMSNPWWAGNLGLPRVEPASSGRKKLEDEMQPKGTEPFGSRADDEDDRDNNDDPKEGAVEVGSRRPRGRPPGSKNKPKPPIFITRDSPNALRSHVMEVAAGADVAECIAQFARRRQCGVSVLSGAGAVGNVTLRQPAAPGSVVALHGRFEILSLTGTFLPGPAPPGTSGLAVYLAGGQGQVVGGTVVGSLIATGPVMVVAATFATATYERLPLEEEDEAAGANAGLPSSLTGGLPDPSLLNMYSLPPNLMPNGGQLGHDALAWAHARPPPY</sequence>
<dbReference type="SUPFAM" id="SSF117856">
    <property type="entry name" value="AF0104/ALDC/Ptd012-like"/>
    <property type="match status" value="1"/>
</dbReference>
<feature type="region of interest" description="Disordered" evidence="2">
    <location>
        <begin position="103"/>
        <end position="182"/>
    </location>
</feature>
<evidence type="ECO:0000256" key="1">
    <source>
        <dbReference type="ARBA" id="ARBA00004123"/>
    </source>
</evidence>
<feature type="domain" description="PPC" evidence="3">
    <location>
        <begin position="182"/>
        <end position="322"/>
    </location>
</feature>
<dbReference type="CDD" id="cd11378">
    <property type="entry name" value="DUF296"/>
    <property type="match status" value="1"/>
</dbReference>
<dbReference type="InterPro" id="IPR014476">
    <property type="entry name" value="AHL15-29"/>
</dbReference>
<dbReference type="InterPro" id="IPR005175">
    <property type="entry name" value="PPC_dom"/>
</dbReference>
<dbReference type="FunFam" id="3.30.1330.80:FF:000001">
    <property type="entry name" value="AT-hook motif nuclear-localized protein"/>
    <property type="match status" value="1"/>
</dbReference>